<evidence type="ECO:0000256" key="7">
    <source>
        <dbReference type="PIRSR" id="PIRSR602401-1"/>
    </source>
</evidence>
<dbReference type="GO" id="GO:0020037">
    <property type="term" value="F:heme binding"/>
    <property type="evidence" value="ECO:0007669"/>
    <property type="project" value="InterPro"/>
</dbReference>
<keyword evidence="4 8" id="KW-0560">Oxidoreductase</keyword>
<feature type="compositionally biased region" description="Low complexity" evidence="9">
    <location>
        <begin position="530"/>
        <end position="539"/>
    </location>
</feature>
<keyword evidence="2 7" id="KW-0349">Heme</keyword>
<evidence type="ECO:0000256" key="4">
    <source>
        <dbReference type="ARBA" id="ARBA00023002"/>
    </source>
</evidence>
<dbReference type="InterPro" id="IPR036396">
    <property type="entry name" value="Cyt_P450_sf"/>
</dbReference>
<dbReference type="PANTHER" id="PTHR24291:SF50">
    <property type="entry name" value="BIFUNCTIONAL ALBAFLAVENONE MONOOXYGENASE_TERPENE SYNTHASE"/>
    <property type="match status" value="1"/>
</dbReference>
<feature type="binding site" description="axial binding residue" evidence="7">
    <location>
        <position position="475"/>
    </location>
    <ligand>
        <name>heme</name>
        <dbReference type="ChEBI" id="CHEBI:30413"/>
    </ligand>
    <ligandPart>
        <name>Fe</name>
        <dbReference type="ChEBI" id="CHEBI:18248"/>
    </ligandPart>
</feature>
<dbReference type="InterPro" id="IPR002401">
    <property type="entry name" value="Cyt_P450_E_grp-I"/>
</dbReference>
<keyword evidence="3 7" id="KW-0479">Metal-binding</keyword>
<evidence type="ECO:0000256" key="8">
    <source>
        <dbReference type="RuleBase" id="RU000461"/>
    </source>
</evidence>
<comment type="caution">
    <text evidence="10">The sequence shown here is derived from an EMBL/GenBank/DDBJ whole genome shotgun (WGS) entry which is preliminary data.</text>
</comment>
<dbReference type="STRING" id="1547922.ISF6_5234"/>
<reference evidence="10 11" key="2">
    <citation type="journal article" date="2016" name="Science">
        <title>A bacterium that degrades and assimilates poly(ethylene terephthalate).</title>
        <authorList>
            <person name="Yoshida S."/>
            <person name="Hiraga K."/>
            <person name="Takehana T."/>
            <person name="Taniguchi I."/>
            <person name="Yamaji H."/>
            <person name="Maeda Y."/>
            <person name="Toyohara K."/>
            <person name="Miyamoto K."/>
            <person name="Kimura Y."/>
            <person name="Oda K."/>
        </authorList>
    </citation>
    <scope>NUCLEOTIDE SEQUENCE [LARGE SCALE GENOMIC DNA]</scope>
    <source>
        <strain evidence="11">NBRC 110686 / TISTR 2288 / 201-F6</strain>
    </source>
</reference>
<evidence type="ECO:0000256" key="9">
    <source>
        <dbReference type="SAM" id="MobiDB-lite"/>
    </source>
</evidence>
<dbReference type="Gene3D" id="1.10.630.10">
    <property type="entry name" value="Cytochrome P450"/>
    <property type="match status" value="1"/>
</dbReference>
<evidence type="ECO:0000256" key="2">
    <source>
        <dbReference type="ARBA" id="ARBA00022617"/>
    </source>
</evidence>
<dbReference type="EMBL" id="BBYR01000083">
    <property type="protein sequence ID" value="GAP38681.1"/>
    <property type="molecule type" value="Genomic_DNA"/>
</dbReference>
<feature type="region of interest" description="Disordered" evidence="9">
    <location>
        <begin position="528"/>
        <end position="548"/>
    </location>
</feature>
<protein>
    <submittedName>
        <fullName evidence="10">Cytochrome P450 family protein</fullName>
    </submittedName>
</protein>
<dbReference type="GO" id="GO:0005506">
    <property type="term" value="F:iron ion binding"/>
    <property type="evidence" value="ECO:0007669"/>
    <property type="project" value="InterPro"/>
</dbReference>
<feature type="region of interest" description="Disordered" evidence="9">
    <location>
        <begin position="1"/>
        <end position="47"/>
    </location>
</feature>
<evidence type="ECO:0000256" key="6">
    <source>
        <dbReference type="ARBA" id="ARBA00023033"/>
    </source>
</evidence>
<dbReference type="InterPro" id="IPR050196">
    <property type="entry name" value="Cytochrome_P450_Monoox"/>
</dbReference>
<evidence type="ECO:0000256" key="5">
    <source>
        <dbReference type="ARBA" id="ARBA00023004"/>
    </source>
</evidence>
<dbReference type="InterPro" id="IPR017972">
    <property type="entry name" value="Cyt_P450_CS"/>
</dbReference>
<reference evidence="11" key="1">
    <citation type="submission" date="2015-07" db="EMBL/GenBank/DDBJ databases">
        <title>Discovery of a poly(ethylene terephthalate assimilation.</title>
        <authorList>
            <person name="Yoshida S."/>
            <person name="Hiraga K."/>
            <person name="Takehana T."/>
            <person name="Taniguchi I."/>
            <person name="Yamaji H."/>
            <person name="Maeda Y."/>
            <person name="Toyohara K."/>
            <person name="Miyamoto K."/>
            <person name="Kimura Y."/>
            <person name="Oda K."/>
        </authorList>
    </citation>
    <scope>NUCLEOTIDE SEQUENCE [LARGE SCALE GENOMIC DNA]</scope>
    <source>
        <strain evidence="11">NBRC 110686 / TISTR 2288 / 201-F6</strain>
    </source>
</reference>
<dbReference type="AlphaFoldDB" id="A0A0K8P7T2"/>
<dbReference type="PROSITE" id="PS00086">
    <property type="entry name" value="CYTOCHROME_P450"/>
    <property type="match status" value="1"/>
</dbReference>
<comment type="similarity">
    <text evidence="1 8">Belongs to the cytochrome P450 family.</text>
</comment>
<dbReference type="SUPFAM" id="SSF48264">
    <property type="entry name" value="Cytochrome P450"/>
    <property type="match status" value="1"/>
</dbReference>
<proteinExistence type="inferred from homology"/>
<organism evidence="10 11">
    <name type="scientific">Piscinibacter sakaiensis</name>
    <name type="common">Ideonella sakaiensis</name>
    <dbReference type="NCBI Taxonomy" id="1547922"/>
    <lineage>
        <taxon>Bacteria</taxon>
        <taxon>Pseudomonadati</taxon>
        <taxon>Pseudomonadota</taxon>
        <taxon>Betaproteobacteria</taxon>
        <taxon>Burkholderiales</taxon>
        <taxon>Sphaerotilaceae</taxon>
        <taxon>Piscinibacter</taxon>
    </lineage>
</organism>
<dbReference type="Proteomes" id="UP000037660">
    <property type="component" value="Unassembled WGS sequence"/>
</dbReference>
<evidence type="ECO:0000313" key="11">
    <source>
        <dbReference type="Proteomes" id="UP000037660"/>
    </source>
</evidence>
<comment type="cofactor">
    <cofactor evidence="7">
        <name>heme</name>
        <dbReference type="ChEBI" id="CHEBI:30413"/>
    </cofactor>
</comment>
<dbReference type="PANTHER" id="PTHR24291">
    <property type="entry name" value="CYTOCHROME P450 FAMILY 4"/>
    <property type="match status" value="1"/>
</dbReference>
<dbReference type="InterPro" id="IPR001128">
    <property type="entry name" value="Cyt_P450"/>
</dbReference>
<dbReference type="GO" id="GO:0016705">
    <property type="term" value="F:oxidoreductase activity, acting on paired donors, with incorporation or reduction of molecular oxygen"/>
    <property type="evidence" value="ECO:0007669"/>
    <property type="project" value="InterPro"/>
</dbReference>
<dbReference type="Pfam" id="PF00067">
    <property type="entry name" value="p450"/>
    <property type="match status" value="1"/>
</dbReference>
<accession>A0A0K8P7T2</accession>
<dbReference type="PRINTS" id="PR00385">
    <property type="entry name" value="P450"/>
</dbReference>
<name>A0A0K8P7T2_PISS1</name>
<dbReference type="GO" id="GO:0004497">
    <property type="term" value="F:monooxygenase activity"/>
    <property type="evidence" value="ECO:0007669"/>
    <property type="project" value="UniProtKB-KW"/>
</dbReference>
<keyword evidence="5 7" id="KW-0408">Iron</keyword>
<evidence type="ECO:0000256" key="3">
    <source>
        <dbReference type="ARBA" id="ARBA00022723"/>
    </source>
</evidence>
<keyword evidence="11" id="KW-1185">Reference proteome</keyword>
<sequence>MRPAADADADAPANRAAPPDQDPATGPGTAPGHAAADAQPAPAASGGCPHAAAPLFHPAYPQPRANRAGGWRLFFQARHSWLHALFERSYRMKMGEVRLFGHPVYMVNEPAWVRHAMVDAVARYPKHRLLGRALEPLLGRSIFTTNGALWQRQRRMMDPAFAQARMAVAFPRMLQAGQAMLARLQALPDGAEPDMEIEMTHVTADIIFRTILSAPMEGEDARRIFAAFAEFQALAPRLTLPVVYGLGWLAPLIVPFWQVRRSRRAAAEIRGLLGAIIRPRYDARRAADAAAAASAGDTAARADAAPRDILDSLLDARDDAGLPMDFEELLDEVAMLFLAGHETSASALTWALHLLANAPEVQRRLADEVDRVLGDREPGPDDLRELVFTRQVFRETLRLFPPVGFFAREAAEDDRMRDKAVPRGATVTISPWLIHRHREWWSHPDAFDPDRFDTEAGRASLRHAYLPFGLGPRVCIGANFALQEATLLLAMLARQHRVEPVPGHVPEPVGRLTVRSANGVRLRLWRRRPPAAAASEPAQSPAPNPPSP</sequence>
<keyword evidence="6 8" id="KW-0503">Monooxygenase</keyword>
<evidence type="ECO:0000256" key="1">
    <source>
        <dbReference type="ARBA" id="ARBA00010617"/>
    </source>
</evidence>
<gene>
    <name evidence="10" type="ORF">ISF6_5234</name>
</gene>
<dbReference type="PRINTS" id="PR00463">
    <property type="entry name" value="EP450I"/>
</dbReference>
<evidence type="ECO:0000313" key="10">
    <source>
        <dbReference type="EMBL" id="GAP38681.1"/>
    </source>
</evidence>